<evidence type="ECO:0000256" key="6">
    <source>
        <dbReference type="ARBA" id="ARBA00022741"/>
    </source>
</evidence>
<dbReference type="GO" id="GO:1990817">
    <property type="term" value="F:poly(A) RNA polymerase activity"/>
    <property type="evidence" value="ECO:0007669"/>
    <property type="project" value="UniProtKB-EC"/>
</dbReference>
<sequence length="454" mass="53316">MNYVKKFIRDLSKMEGNIYLVGGYIRDKLINPKIQPEDADFIYDGDIVSLIKNLNQIGYKFFPIKKEIDIYRCMIGNNTIDISKINGKNIVEDLKERDFTVNAICMKLGENKIIDPFDGRKALKNRIIKMVTMDSLNNDPIRILRAIRIYISYGMHFNLDTENMIEKSAYKLKNAPKERVLSELMLIIKKDEQGNAFEILDTFSILKNLIPYVQELKTVGKCKYHIEDVFTHSNLTYKVFKDVIKKRIVIKKLDYSIFDVGFGKFTMKEYAAFACFVHDIGKYKAYKKENNKVSFLGHEEIGADICKNICNNLKFPKKASKFIETVVGAHMYPLYLFKNNRENKEAYFEFFYKYNEFAMEIILISFCDNYATRILLDEENEKEEYSKFIEDMFSEYKIYVDIRKNKLIDGNDIINILGNKGPLMTDIIKDIYKLIYTGKIKTREESIQYINKLK</sequence>
<keyword evidence="8" id="KW-0067">ATP-binding</keyword>
<dbReference type="PANTHER" id="PTHR47545">
    <property type="entry name" value="MULTIFUNCTIONAL CCA PROTEIN"/>
    <property type="match status" value="1"/>
</dbReference>
<dbReference type="InterPro" id="IPR002646">
    <property type="entry name" value="PolA_pol_head_dom"/>
</dbReference>
<dbReference type="InterPro" id="IPR050124">
    <property type="entry name" value="tRNA_CCA-adding_enzyme"/>
</dbReference>
<evidence type="ECO:0000256" key="9">
    <source>
        <dbReference type="ARBA" id="ARBA00022842"/>
    </source>
</evidence>
<protein>
    <submittedName>
        <fullName evidence="15">Poly(A) polymerase</fullName>
        <ecNumber evidence="15">2.7.7.19</ecNumber>
    </submittedName>
</protein>
<evidence type="ECO:0000256" key="10">
    <source>
        <dbReference type="ARBA" id="ARBA00022884"/>
    </source>
</evidence>
<dbReference type="EMBL" id="JAGGLM010000004">
    <property type="protein sequence ID" value="MBP2032298.1"/>
    <property type="molecule type" value="Genomic_DNA"/>
</dbReference>
<keyword evidence="6" id="KW-0547">Nucleotide-binding</keyword>
<dbReference type="SUPFAM" id="SSF81891">
    <property type="entry name" value="Poly A polymerase C-terminal region-like"/>
    <property type="match status" value="1"/>
</dbReference>
<comment type="similarity">
    <text evidence="11">Belongs to the tRNA nucleotidyltransferase/poly(A) polymerase family.</text>
</comment>
<evidence type="ECO:0000313" key="16">
    <source>
        <dbReference type="Proteomes" id="UP001519307"/>
    </source>
</evidence>
<keyword evidence="7" id="KW-0692">RNA repair</keyword>
<evidence type="ECO:0000256" key="4">
    <source>
        <dbReference type="ARBA" id="ARBA00022695"/>
    </source>
</evidence>
<comment type="caution">
    <text evidence="15">The sequence shown here is derived from an EMBL/GenBank/DDBJ whole genome shotgun (WGS) entry which is preliminary data.</text>
</comment>
<evidence type="ECO:0000256" key="5">
    <source>
        <dbReference type="ARBA" id="ARBA00022723"/>
    </source>
</evidence>
<dbReference type="Gene3D" id="1.10.3090.10">
    <property type="entry name" value="cca-adding enzyme, domain 2"/>
    <property type="match status" value="1"/>
</dbReference>
<feature type="domain" description="Poly A polymerase head" evidence="12">
    <location>
        <begin position="18"/>
        <end position="128"/>
    </location>
</feature>
<evidence type="ECO:0000313" key="15">
    <source>
        <dbReference type="EMBL" id="MBP2032298.1"/>
    </source>
</evidence>
<reference evidence="15 16" key="1">
    <citation type="submission" date="2021-03" db="EMBL/GenBank/DDBJ databases">
        <title>Genomic Encyclopedia of Type Strains, Phase IV (KMG-IV): sequencing the most valuable type-strain genomes for metagenomic binning, comparative biology and taxonomic classification.</title>
        <authorList>
            <person name="Goeker M."/>
        </authorList>
    </citation>
    <scope>NUCLEOTIDE SEQUENCE [LARGE SCALE GENOMIC DNA]</scope>
    <source>
        <strain evidence="15 16">DSM 28783</strain>
    </source>
</reference>
<evidence type="ECO:0000256" key="3">
    <source>
        <dbReference type="ARBA" id="ARBA00022694"/>
    </source>
</evidence>
<dbReference type="InterPro" id="IPR043519">
    <property type="entry name" value="NT_sf"/>
</dbReference>
<evidence type="ECO:0000259" key="12">
    <source>
        <dbReference type="Pfam" id="PF01743"/>
    </source>
</evidence>
<dbReference type="SUPFAM" id="SSF81301">
    <property type="entry name" value="Nucleotidyltransferase"/>
    <property type="match status" value="1"/>
</dbReference>
<evidence type="ECO:0000256" key="7">
    <source>
        <dbReference type="ARBA" id="ARBA00022800"/>
    </source>
</evidence>
<evidence type="ECO:0000256" key="2">
    <source>
        <dbReference type="ARBA" id="ARBA00022679"/>
    </source>
</evidence>
<keyword evidence="5" id="KW-0479">Metal-binding</keyword>
<dbReference type="Pfam" id="PF12627">
    <property type="entry name" value="PolyA_pol_RNAbd"/>
    <property type="match status" value="1"/>
</dbReference>
<evidence type="ECO:0000256" key="11">
    <source>
        <dbReference type="RuleBase" id="RU003953"/>
    </source>
</evidence>
<keyword evidence="4 15" id="KW-0548">Nucleotidyltransferase</keyword>
<dbReference type="InterPro" id="IPR006675">
    <property type="entry name" value="HDIG_dom"/>
</dbReference>
<keyword evidence="10 11" id="KW-0694">RNA-binding</keyword>
<keyword evidence="3" id="KW-0819">tRNA processing</keyword>
<name>A0ABS4KQH0_9CLOT</name>
<evidence type="ECO:0000256" key="8">
    <source>
        <dbReference type="ARBA" id="ARBA00022840"/>
    </source>
</evidence>
<evidence type="ECO:0000256" key="1">
    <source>
        <dbReference type="ARBA" id="ARBA00001946"/>
    </source>
</evidence>
<feature type="domain" description="tRNA nucleotidyltransferase/poly(A) polymerase RNA and SrmB- binding" evidence="14">
    <location>
        <begin position="154"/>
        <end position="214"/>
    </location>
</feature>
<feature type="domain" description="HD" evidence="13">
    <location>
        <begin position="266"/>
        <end position="331"/>
    </location>
</feature>
<dbReference type="InterPro" id="IPR032828">
    <property type="entry name" value="PolyA_RNA-bd"/>
</dbReference>
<comment type="cofactor">
    <cofactor evidence="1">
        <name>Mg(2+)</name>
        <dbReference type="ChEBI" id="CHEBI:18420"/>
    </cofactor>
</comment>
<dbReference type="CDD" id="cd05398">
    <property type="entry name" value="NT_ClassII-CCAase"/>
    <property type="match status" value="1"/>
</dbReference>
<dbReference type="Pfam" id="PF01743">
    <property type="entry name" value="PolyA_pol"/>
    <property type="match status" value="1"/>
</dbReference>
<dbReference type="Gene3D" id="3.30.460.10">
    <property type="entry name" value="Beta Polymerase, domain 2"/>
    <property type="match status" value="1"/>
</dbReference>
<dbReference type="InterPro" id="IPR006674">
    <property type="entry name" value="HD_domain"/>
</dbReference>
<gene>
    <name evidence="15" type="ORF">J2Z42_000963</name>
</gene>
<evidence type="ECO:0000259" key="13">
    <source>
        <dbReference type="Pfam" id="PF01966"/>
    </source>
</evidence>
<proteinExistence type="inferred from homology"/>
<keyword evidence="16" id="KW-1185">Reference proteome</keyword>
<dbReference type="RefSeq" id="WP_209701342.1">
    <property type="nucleotide sequence ID" value="NZ_JAGGLM010000004.1"/>
</dbReference>
<dbReference type="PANTHER" id="PTHR47545:SF1">
    <property type="entry name" value="MULTIFUNCTIONAL CCA PROTEIN"/>
    <property type="match status" value="1"/>
</dbReference>
<accession>A0ABS4KQH0</accession>
<dbReference type="Proteomes" id="UP001519307">
    <property type="component" value="Unassembled WGS sequence"/>
</dbReference>
<keyword evidence="2 11" id="KW-0808">Transferase</keyword>
<keyword evidence="9" id="KW-0460">Magnesium</keyword>
<dbReference type="NCBIfam" id="TIGR00277">
    <property type="entry name" value="HDIG"/>
    <property type="match status" value="1"/>
</dbReference>
<organism evidence="15 16">
    <name type="scientific">Clostridium algifaecis</name>
    <dbReference type="NCBI Taxonomy" id="1472040"/>
    <lineage>
        <taxon>Bacteria</taxon>
        <taxon>Bacillati</taxon>
        <taxon>Bacillota</taxon>
        <taxon>Clostridia</taxon>
        <taxon>Eubacteriales</taxon>
        <taxon>Clostridiaceae</taxon>
        <taxon>Clostridium</taxon>
    </lineage>
</organism>
<dbReference type="Pfam" id="PF01966">
    <property type="entry name" value="HD"/>
    <property type="match status" value="1"/>
</dbReference>
<dbReference type="EC" id="2.7.7.19" evidence="15"/>
<evidence type="ECO:0000259" key="14">
    <source>
        <dbReference type="Pfam" id="PF12627"/>
    </source>
</evidence>